<dbReference type="PANTHER" id="PTHR36492">
    <property type="match status" value="1"/>
</dbReference>
<dbReference type="Proteomes" id="UP000654075">
    <property type="component" value="Unassembled WGS sequence"/>
</dbReference>
<reference evidence="2" key="1">
    <citation type="submission" date="2021-02" db="EMBL/GenBank/DDBJ databases">
        <authorList>
            <person name="Dougan E. K."/>
            <person name="Rhodes N."/>
            <person name="Thang M."/>
            <person name="Chan C."/>
        </authorList>
    </citation>
    <scope>NUCLEOTIDE SEQUENCE</scope>
</reference>
<dbReference type="Gene3D" id="3.40.50.1820">
    <property type="entry name" value="alpha/beta hydrolase"/>
    <property type="match status" value="1"/>
</dbReference>
<evidence type="ECO:0000313" key="2">
    <source>
        <dbReference type="EMBL" id="CAE8583232.1"/>
    </source>
</evidence>
<name>A0A813DAN0_POLGL</name>
<dbReference type="SUPFAM" id="SSF56300">
    <property type="entry name" value="Metallo-dependent phosphatases"/>
    <property type="match status" value="1"/>
</dbReference>
<dbReference type="OrthoDB" id="550558at2759"/>
<dbReference type="InterPro" id="IPR029058">
    <property type="entry name" value="AB_hydrolase_fold"/>
</dbReference>
<dbReference type="InterPro" id="IPR029052">
    <property type="entry name" value="Metallo-depent_PP-like"/>
</dbReference>
<gene>
    <name evidence="2" type="ORF">PGLA1383_LOCUS2218</name>
</gene>
<accession>A0A813DAN0</accession>
<feature type="region of interest" description="Disordered" evidence="1">
    <location>
        <begin position="464"/>
        <end position="497"/>
    </location>
</feature>
<dbReference type="InterPro" id="IPR052963">
    <property type="entry name" value="Pantetheine_PDE"/>
</dbReference>
<feature type="region of interest" description="Disordered" evidence="1">
    <location>
        <begin position="30"/>
        <end position="54"/>
    </location>
</feature>
<evidence type="ECO:0000313" key="3">
    <source>
        <dbReference type="Proteomes" id="UP000654075"/>
    </source>
</evidence>
<sequence>SVLREALTILKSRFAVVFFTPGNHELWVKNDPDLKSPARNKEDPTTTTTTTPYNDSMSKLRHILRVCDELGVLVRPHAFECGGEVLWIVPILSYHAQSFDIEPDVDARWQPVTPIEDAVQDYRQSVWPAGLQMTDDSVAKAVDRLNDELAEPLFSALAADRDRASSSPPALPLRIVSFSHFVPRVDLTPEKRILFYPSLPKAIGSKVLARRVARLRPDLHVFGHTHFGWDQRLDGTRFVQAPLAMPKERTKVSTCAVGYFPNFTYPEPLLLLDGASWAEDYVAGWLEYYKRYPREPWLTVAIQADSHKMFDWEGKEADKPRPEDCFPGGRIPGWKLAPHWVYEHMPELQAQDRHALAERRAGRPRPNAVRLCASRQDLAGESAATKAQLPIWEVVGGVDAGGILVRSDLSLDSAKLPERLATGTFVEELRLEGERLSFRRLTGTGPGTGWVSVSLRGKCLLVRRSPGSSDSNNNYDKSNSNNSNSNSNSSSNLQKPLSAPSSFVSEIVAPEKHELWEVFSPGGRILTLGVRVARLRKPPPAGRAPLSILCVPGNPFEAWGSARVTDPLHTALVEMAWRLGLPTVRFDYRGGGGGSGTCENIGHMAEDATAVLRRVLEQESESVIVLAHSSGNTAVAPAMLSLEQSVAAYVNLCWGLHPKTLGEDEAQGQQVHDAQLEAMRDFTGSSKAKMLFVKGNEDKITQLSDYEATARFPGK</sequence>
<feature type="compositionally biased region" description="Low complexity" evidence="1">
    <location>
        <begin position="468"/>
        <end position="492"/>
    </location>
</feature>
<dbReference type="PANTHER" id="PTHR36492:SF2">
    <property type="entry name" value="[ACYL-CARRIER-PROTEIN] PHOSPHODIESTERASE PPTH"/>
    <property type="match status" value="1"/>
</dbReference>
<dbReference type="SUPFAM" id="SSF53474">
    <property type="entry name" value="alpha/beta-Hydrolases"/>
    <property type="match status" value="1"/>
</dbReference>
<dbReference type="Gene3D" id="3.60.21.10">
    <property type="match status" value="1"/>
</dbReference>
<comment type="caution">
    <text evidence="2">The sequence shown here is derived from an EMBL/GenBank/DDBJ whole genome shotgun (WGS) entry which is preliminary data.</text>
</comment>
<proteinExistence type="predicted"/>
<evidence type="ECO:0000256" key="1">
    <source>
        <dbReference type="SAM" id="MobiDB-lite"/>
    </source>
</evidence>
<dbReference type="EMBL" id="CAJNNV010000649">
    <property type="protein sequence ID" value="CAE8583232.1"/>
    <property type="molecule type" value="Genomic_DNA"/>
</dbReference>
<evidence type="ECO:0008006" key="4">
    <source>
        <dbReference type="Google" id="ProtNLM"/>
    </source>
</evidence>
<keyword evidence="3" id="KW-1185">Reference proteome</keyword>
<feature type="compositionally biased region" description="Basic and acidic residues" evidence="1">
    <location>
        <begin position="30"/>
        <end position="44"/>
    </location>
</feature>
<feature type="non-terminal residue" evidence="2">
    <location>
        <position position="715"/>
    </location>
</feature>
<organism evidence="2 3">
    <name type="scientific">Polarella glacialis</name>
    <name type="common">Dinoflagellate</name>
    <dbReference type="NCBI Taxonomy" id="89957"/>
    <lineage>
        <taxon>Eukaryota</taxon>
        <taxon>Sar</taxon>
        <taxon>Alveolata</taxon>
        <taxon>Dinophyceae</taxon>
        <taxon>Suessiales</taxon>
        <taxon>Suessiaceae</taxon>
        <taxon>Polarella</taxon>
    </lineage>
</organism>
<dbReference type="AlphaFoldDB" id="A0A813DAN0"/>
<protein>
    <recommendedName>
        <fullName evidence="4">Calcineurin-like phosphoesterase domain-containing protein</fullName>
    </recommendedName>
</protein>